<dbReference type="AlphaFoldDB" id="A0A395GK99"/>
<accession>A0A395GK99</accession>
<evidence type="ECO:0000259" key="5">
    <source>
        <dbReference type="PROSITE" id="PS51387"/>
    </source>
</evidence>
<evidence type="ECO:0000256" key="4">
    <source>
        <dbReference type="ARBA" id="ARBA00023002"/>
    </source>
</evidence>
<evidence type="ECO:0000256" key="2">
    <source>
        <dbReference type="ARBA" id="ARBA00022630"/>
    </source>
</evidence>
<reference evidence="6 7" key="1">
    <citation type="submission" date="2018-02" db="EMBL/GenBank/DDBJ databases">
        <title>The genomes of Aspergillus section Nigri reveals drivers in fungal speciation.</title>
        <authorList>
            <consortium name="DOE Joint Genome Institute"/>
            <person name="Vesth T.C."/>
            <person name="Nybo J."/>
            <person name="Theobald S."/>
            <person name="Brandl J."/>
            <person name="Frisvad J.C."/>
            <person name="Nielsen K.F."/>
            <person name="Lyhne E.K."/>
            <person name="Kogle M.E."/>
            <person name="Kuo A."/>
            <person name="Riley R."/>
            <person name="Clum A."/>
            <person name="Nolan M."/>
            <person name="Lipzen A."/>
            <person name="Salamov A."/>
            <person name="Henrissat B."/>
            <person name="Wiebenga A."/>
            <person name="De vries R.P."/>
            <person name="Grigoriev I.V."/>
            <person name="Mortensen U.H."/>
            <person name="Andersen M.R."/>
            <person name="Baker S.E."/>
        </authorList>
    </citation>
    <scope>NUCLEOTIDE SEQUENCE [LARGE SCALE GENOMIC DNA]</scope>
    <source>
        <strain evidence="6 7">CBS 121593</strain>
    </source>
</reference>
<proteinExistence type="inferred from homology"/>
<dbReference type="GO" id="GO:0071949">
    <property type="term" value="F:FAD binding"/>
    <property type="evidence" value="ECO:0007669"/>
    <property type="project" value="InterPro"/>
</dbReference>
<dbReference type="PANTHER" id="PTHR42973:SF7">
    <property type="entry name" value="FAD-BINDING PCMH-TYPE DOMAIN-CONTAINING PROTEIN"/>
    <property type="match status" value="1"/>
</dbReference>
<dbReference type="PROSITE" id="PS51387">
    <property type="entry name" value="FAD_PCMH"/>
    <property type="match status" value="1"/>
</dbReference>
<feature type="domain" description="FAD-binding PCMH-type" evidence="5">
    <location>
        <begin position="41"/>
        <end position="207"/>
    </location>
</feature>
<dbReference type="Gene3D" id="3.30.43.10">
    <property type="entry name" value="Uridine Diphospho-n-acetylenolpyruvylglucosamine Reductase, domain 2"/>
    <property type="match status" value="1"/>
</dbReference>
<dbReference type="Pfam" id="PF01565">
    <property type="entry name" value="FAD_binding_4"/>
    <property type="match status" value="1"/>
</dbReference>
<dbReference type="VEuPathDB" id="FungiDB:BO80DRAFT_497409"/>
<evidence type="ECO:0000256" key="3">
    <source>
        <dbReference type="ARBA" id="ARBA00022827"/>
    </source>
</evidence>
<dbReference type="InterPro" id="IPR016167">
    <property type="entry name" value="FAD-bd_PCMH_sub1"/>
</dbReference>
<dbReference type="RefSeq" id="XP_025570243.1">
    <property type="nucleotide sequence ID" value="XM_025724077.1"/>
</dbReference>
<keyword evidence="4" id="KW-0560">Oxidoreductase</keyword>
<evidence type="ECO:0000313" key="7">
    <source>
        <dbReference type="Proteomes" id="UP000249402"/>
    </source>
</evidence>
<name>A0A395GK99_9EURO</name>
<evidence type="ECO:0000313" key="6">
    <source>
        <dbReference type="EMBL" id="RAK95915.1"/>
    </source>
</evidence>
<dbReference type="PANTHER" id="PTHR42973">
    <property type="entry name" value="BINDING OXIDOREDUCTASE, PUTATIVE (AFU_ORTHOLOGUE AFUA_1G17690)-RELATED"/>
    <property type="match status" value="1"/>
</dbReference>
<dbReference type="GO" id="GO:0016491">
    <property type="term" value="F:oxidoreductase activity"/>
    <property type="evidence" value="ECO:0007669"/>
    <property type="project" value="UniProtKB-KW"/>
</dbReference>
<dbReference type="InterPro" id="IPR006094">
    <property type="entry name" value="Oxid_FAD_bind_N"/>
</dbReference>
<protein>
    <submittedName>
        <fullName evidence="6">FAD-binding domain-containing protein</fullName>
    </submittedName>
</protein>
<sequence>MASTTQLTALEAFVASHPTIRLTPPTSPDFPAARQIFHAGRRAQPLAIAHPQTPADVAALVKYAKAHALPFSVRSGGHNLEGLSVHDGALLIDLRALTAVTVAADRQSATVQGGILQHELASKLWVEGLGTPTGAIPDVGYIGWATYGGYGAFSSHWGLGVDQILAATIVNPEGEIISADEPTLQGIRGAGGLFGIILDLTIKVYPLPSLFAGAIMYDSTNIAQTLVTYNAAYQTLLDTDTPPPQLTVQQIAFNSPHGRIFGVIFTWSGPDLEEGHRWSEKIASLAPVIMNTVAPTTIPEWFAGNGALVPKSMYGAPATYNVRRITTALAEVIGRYLEIMPDNPGTMLSIHQARGVAVGEEGRSVFAAREPHYMLEIVGFVTGETGREGSEDWAEGMAREVRELDEGNLLSTAYLSLMKTEGVDAEEVLKRAYGEKAGLVRQLKRRVDPENVFALTVPRLK</sequence>
<keyword evidence="7" id="KW-1185">Reference proteome</keyword>
<dbReference type="OrthoDB" id="363185at2759"/>
<gene>
    <name evidence="6" type="ORF">BO80DRAFT_497409</name>
</gene>
<dbReference type="Proteomes" id="UP000249402">
    <property type="component" value="Unassembled WGS sequence"/>
</dbReference>
<organism evidence="6 7">
    <name type="scientific">Aspergillus ibericus CBS 121593</name>
    <dbReference type="NCBI Taxonomy" id="1448316"/>
    <lineage>
        <taxon>Eukaryota</taxon>
        <taxon>Fungi</taxon>
        <taxon>Dikarya</taxon>
        <taxon>Ascomycota</taxon>
        <taxon>Pezizomycotina</taxon>
        <taxon>Eurotiomycetes</taxon>
        <taxon>Eurotiomycetidae</taxon>
        <taxon>Eurotiales</taxon>
        <taxon>Aspergillaceae</taxon>
        <taxon>Aspergillus</taxon>
        <taxon>Aspergillus subgen. Circumdati</taxon>
    </lineage>
</organism>
<keyword evidence="3" id="KW-0274">FAD</keyword>
<evidence type="ECO:0000256" key="1">
    <source>
        <dbReference type="ARBA" id="ARBA00005466"/>
    </source>
</evidence>
<comment type="similarity">
    <text evidence="1">Belongs to the oxygen-dependent FAD-linked oxidoreductase family.</text>
</comment>
<dbReference type="Gene3D" id="3.40.462.20">
    <property type="match status" value="1"/>
</dbReference>
<dbReference type="SUPFAM" id="SSF56176">
    <property type="entry name" value="FAD-binding/transporter-associated domain-like"/>
    <property type="match status" value="1"/>
</dbReference>
<dbReference type="EMBL" id="KZ824483">
    <property type="protein sequence ID" value="RAK95915.1"/>
    <property type="molecule type" value="Genomic_DNA"/>
</dbReference>
<dbReference type="InterPro" id="IPR016169">
    <property type="entry name" value="FAD-bd_PCMH_sub2"/>
</dbReference>
<dbReference type="STRING" id="1448316.A0A395GK99"/>
<dbReference type="InterPro" id="IPR036318">
    <property type="entry name" value="FAD-bd_PCMH-like_sf"/>
</dbReference>
<dbReference type="InterPro" id="IPR016166">
    <property type="entry name" value="FAD-bd_PCMH"/>
</dbReference>
<dbReference type="GeneID" id="37228942"/>
<dbReference type="Gene3D" id="3.30.465.10">
    <property type="match status" value="1"/>
</dbReference>
<dbReference type="InterPro" id="IPR050416">
    <property type="entry name" value="FAD-linked_Oxidoreductase"/>
</dbReference>
<keyword evidence="2" id="KW-0285">Flavoprotein</keyword>